<dbReference type="AlphaFoldDB" id="A0AAD7FTQ7"/>
<gene>
    <name evidence="1" type="ORF">FB45DRAFT_1054441</name>
</gene>
<sequence length="186" mass="20554">MVPESPLLQGTLGRQSTLLVLVPGSDPDYFSLQYGRDVRIFSGNSSLIETLSGGHQTHDQVHPYCVWELRAHLSDPLPKRLTRLSSTLHPPRSSMAASDPLRQVIVDNTDPSIRYNGADWFPTDVRTLNNGHFGPVFNATSHATTSSNTEFSFTFNGTSIMVQGNIDMTIDPNTNATVKRCTRVRP</sequence>
<protein>
    <submittedName>
        <fullName evidence="1">Uncharacterized protein</fullName>
    </submittedName>
</protein>
<organism evidence="1 2">
    <name type="scientific">Roridomyces roridus</name>
    <dbReference type="NCBI Taxonomy" id="1738132"/>
    <lineage>
        <taxon>Eukaryota</taxon>
        <taxon>Fungi</taxon>
        <taxon>Dikarya</taxon>
        <taxon>Basidiomycota</taxon>
        <taxon>Agaricomycotina</taxon>
        <taxon>Agaricomycetes</taxon>
        <taxon>Agaricomycetidae</taxon>
        <taxon>Agaricales</taxon>
        <taxon>Marasmiineae</taxon>
        <taxon>Mycenaceae</taxon>
        <taxon>Roridomyces</taxon>
    </lineage>
</organism>
<evidence type="ECO:0000313" key="1">
    <source>
        <dbReference type="EMBL" id="KAJ7642123.1"/>
    </source>
</evidence>
<dbReference type="Proteomes" id="UP001221142">
    <property type="component" value="Unassembled WGS sequence"/>
</dbReference>
<reference evidence="1" key="1">
    <citation type="submission" date="2023-03" db="EMBL/GenBank/DDBJ databases">
        <title>Massive genome expansion in bonnet fungi (Mycena s.s.) driven by repeated elements and novel gene families across ecological guilds.</title>
        <authorList>
            <consortium name="Lawrence Berkeley National Laboratory"/>
            <person name="Harder C.B."/>
            <person name="Miyauchi S."/>
            <person name="Viragh M."/>
            <person name="Kuo A."/>
            <person name="Thoen E."/>
            <person name="Andreopoulos B."/>
            <person name="Lu D."/>
            <person name="Skrede I."/>
            <person name="Drula E."/>
            <person name="Henrissat B."/>
            <person name="Morin E."/>
            <person name="Kohler A."/>
            <person name="Barry K."/>
            <person name="LaButti K."/>
            <person name="Morin E."/>
            <person name="Salamov A."/>
            <person name="Lipzen A."/>
            <person name="Mereny Z."/>
            <person name="Hegedus B."/>
            <person name="Baldrian P."/>
            <person name="Stursova M."/>
            <person name="Weitz H."/>
            <person name="Taylor A."/>
            <person name="Grigoriev I.V."/>
            <person name="Nagy L.G."/>
            <person name="Martin F."/>
            <person name="Kauserud H."/>
        </authorList>
    </citation>
    <scope>NUCLEOTIDE SEQUENCE</scope>
    <source>
        <strain evidence="1">9284</strain>
    </source>
</reference>
<keyword evidence="2" id="KW-1185">Reference proteome</keyword>
<evidence type="ECO:0000313" key="2">
    <source>
        <dbReference type="Proteomes" id="UP001221142"/>
    </source>
</evidence>
<comment type="caution">
    <text evidence="1">The sequence shown here is derived from an EMBL/GenBank/DDBJ whole genome shotgun (WGS) entry which is preliminary data.</text>
</comment>
<name>A0AAD7FTQ7_9AGAR</name>
<accession>A0AAD7FTQ7</accession>
<proteinExistence type="predicted"/>
<dbReference type="EMBL" id="JARKIF010000004">
    <property type="protein sequence ID" value="KAJ7642123.1"/>
    <property type="molecule type" value="Genomic_DNA"/>
</dbReference>